<dbReference type="EMBL" id="CAMGYJ010000005">
    <property type="protein sequence ID" value="CAI0424392.1"/>
    <property type="molecule type" value="Genomic_DNA"/>
</dbReference>
<evidence type="ECO:0000313" key="1">
    <source>
        <dbReference type="EMBL" id="CAI0424392.1"/>
    </source>
</evidence>
<keyword evidence="2" id="KW-1185">Reference proteome</keyword>
<evidence type="ECO:0008006" key="3">
    <source>
        <dbReference type="Google" id="ProtNLM"/>
    </source>
</evidence>
<reference evidence="1" key="1">
    <citation type="submission" date="2022-08" db="EMBL/GenBank/DDBJ databases">
        <authorList>
            <person name="Gutierrez-Valencia J."/>
        </authorList>
    </citation>
    <scope>NUCLEOTIDE SEQUENCE</scope>
</reference>
<evidence type="ECO:0000313" key="2">
    <source>
        <dbReference type="Proteomes" id="UP001154282"/>
    </source>
</evidence>
<organism evidence="1 2">
    <name type="scientific">Linum tenue</name>
    <dbReference type="NCBI Taxonomy" id="586396"/>
    <lineage>
        <taxon>Eukaryota</taxon>
        <taxon>Viridiplantae</taxon>
        <taxon>Streptophyta</taxon>
        <taxon>Embryophyta</taxon>
        <taxon>Tracheophyta</taxon>
        <taxon>Spermatophyta</taxon>
        <taxon>Magnoliopsida</taxon>
        <taxon>eudicotyledons</taxon>
        <taxon>Gunneridae</taxon>
        <taxon>Pentapetalae</taxon>
        <taxon>rosids</taxon>
        <taxon>fabids</taxon>
        <taxon>Malpighiales</taxon>
        <taxon>Linaceae</taxon>
        <taxon>Linum</taxon>
    </lineage>
</organism>
<sequence length="113" mass="12539">MAEKPTNETILQLLKHGAAHFELVPSPVPSISATPPQMRSVPFFANNSHRFFARIGPALDRAPPETKKKLEQYSVQKVTGGGRCLFRALVSYFLFSSSFLDLISKSIVFETKA</sequence>
<gene>
    <name evidence="1" type="ORF">LITE_LOCUS19930</name>
</gene>
<name>A0AAV0KQ16_9ROSI</name>
<comment type="caution">
    <text evidence="1">The sequence shown here is derived from an EMBL/GenBank/DDBJ whole genome shotgun (WGS) entry which is preliminary data.</text>
</comment>
<dbReference type="AlphaFoldDB" id="A0AAV0KQ16"/>
<dbReference type="Proteomes" id="UP001154282">
    <property type="component" value="Unassembled WGS sequence"/>
</dbReference>
<protein>
    <recommendedName>
        <fullName evidence="3">Ubiquitinyl hydrolase 1</fullName>
    </recommendedName>
</protein>
<proteinExistence type="predicted"/>
<accession>A0AAV0KQ16</accession>